<name>A0A291RY87_9NOCA</name>
<protein>
    <submittedName>
        <fullName evidence="1">Uncharacterized protein</fullName>
    </submittedName>
</protein>
<organism evidence="1 2">
    <name type="scientific">Nocardia terpenica</name>
    <dbReference type="NCBI Taxonomy" id="455432"/>
    <lineage>
        <taxon>Bacteria</taxon>
        <taxon>Bacillati</taxon>
        <taxon>Actinomycetota</taxon>
        <taxon>Actinomycetes</taxon>
        <taxon>Mycobacteriales</taxon>
        <taxon>Nocardiaceae</taxon>
        <taxon>Nocardia</taxon>
    </lineage>
</organism>
<keyword evidence="1" id="KW-0614">Plasmid</keyword>
<proteinExistence type="predicted"/>
<reference evidence="1 2" key="1">
    <citation type="submission" date="2017-10" db="EMBL/GenBank/DDBJ databases">
        <title>Comparative genomics between pathogenic Norcardia.</title>
        <authorList>
            <person name="Zeng L."/>
        </authorList>
    </citation>
    <scope>NUCLEOTIDE SEQUENCE [LARGE SCALE GENOMIC DNA]</scope>
    <source>
        <strain evidence="1 2">NC_YFY_NT001</strain>
        <plasmid evidence="2">Plasmid p_nc_yfy_nt001</plasmid>
    </source>
</reference>
<dbReference type="Proteomes" id="UP000221961">
    <property type="component" value="Plasmid p_NC_YFY_NT001"/>
</dbReference>
<sequence>MSLDPTTRCPQRYARLSPVTPEEAASLECRDYHEHRPRYCLVTDSERHFEAEREWVAELWRIAALPSSARAAAIRELAIHDVDRDQIDRYAEQQRRTNRIRAR</sequence>
<evidence type="ECO:0000313" key="1">
    <source>
        <dbReference type="EMBL" id="ATL72503.1"/>
    </source>
</evidence>
<dbReference type="AlphaFoldDB" id="A0A291RY87"/>
<dbReference type="EMBL" id="CP023779">
    <property type="protein sequence ID" value="ATL72503.1"/>
    <property type="molecule type" value="Genomic_DNA"/>
</dbReference>
<dbReference type="RefSeq" id="WP_098699298.1">
    <property type="nucleotide sequence ID" value="NZ_CP023779.1"/>
</dbReference>
<geneLocation type="plasmid" evidence="2">
    <name>p_nc_yfy_nt001</name>
</geneLocation>
<gene>
    <name evidence="1" type="ORF">CRH09_39715</name>
</gene>
<dbReference type="GeneID" id="88363376"/>
<dbReference type="KEGG" id="ntp:CRH09_39715"/>
<evidence type="ECO:0000313" key="2">
    <source>
        <dbReference type="Proteomes" id="UP000221961"/>
    </source>
</evidence>
<accession>A0A291RY87</accession>